<keyword evidence="4" id="KW-0997">Cell inner membrane</keyword>
<comment type="caution">
    <text evidence="16">The sequence shown here is derived from an EMBL/GenBank/DDBJ whole genome shotgun (WGS) entry which is preliminary data.</text>
</comment>
<dbReference type="GO" id="GO:0016853">
    <property type="term" value="F:isomerase activity"/>
    <property type="evidence" value="ECO:0007669"/>
    <property type="project" value="UniProtKB-KW"/>
</dbReference>
<dbReference type="SUPFAM" id="SSF109998">
    <property type="entry name" value="Triger factor/SurA peptide-binding domain-like"/>
    <property type="match status" value="1"/>
</dbReference>
<accession>A0ABY2X198</accession>
<evidence type="ECO:0000256" key="12">
    <source>
        <dbReference type="ARBA" id="ARBA00040743"/>
    </source>
</evidence>
<feature type="transmembrane region" description="Helical" evidence="14">
    <location>
        <begin position="12"/>
        <end position="32"/>
    </location>
</feature>
<dbReference type="Proteomes" id="UP001193035">
    <property type="component" value="Unassembled WGS sequence"/>
</dbReference>
<keyword evidence="17" id="KW-1185">Reference proteome</keyword>
<keyword evidence="3" id="KW-1003">Cell membrane</keyword>
<dbReference type="InterPro" id="IPR027304">
    <property type="entry name" value="Trigger_fact/SurA_dom_sf"/>
</dbReference>
<dbReference type="SUPFAM" id="SSF54534">
    <property type="entry name" value="FKBP-like"/>
    <property type="match status" value="1"/>
</dbReference>
<evidence type="ECO:0000313" key="17">
    <source>
        <dbReference type="Proteomes" id="UP001193035"/>
    </source>
</evidence>
<dbReference type="InterPro" id="IPR052029">
    <property type="entry name" value="PpiD_chaperone"/>
</dbReference>
<keyword evidence="8" id="KW-0143">Chaperone</keyword>
<reference evidence="16 17" key="1">
    <citation type="submission" date="2019-05" db="EMBL/GenBank/DDBJ databases">
        <title>Ruegeria sp. nov., isolated from tidal flat.</title>
        <authorList>
            <person name="Kim W."/>
        </authorList>
    </citation>
    <scope>NUCLEOTIDE SEQUENCE [LARGE SCALE GENOMIC DNA]</scope>
    <source>
        <strain evidence="16 17">CAU 1488</strain>
    </source>
</reference>
<name>A0ABY2X198_9RHOB</name>
<evidence type="ECO:0000256" key="4">
    <source>
        <dbReference type="ARBA" id="ARBA00022519"/>
    </source>
</evidence>
<evidence type="ECO:0000256" key="8">
    <source>
        <dbReference type="ARBA" id="ARBA00023186"/>
    </source>
</evidence>
<comment type="similarity">
    <text evidence="11">Belongs to the PpiD chaperone family.</text>
</comment>
<evidence type="ECO:0000256" key="7">
    <source>
        <dbReference type="ARBA" id="ARBA00023136"/>
    </source>
</evidence>
<keyword evidence="6 14" id="KW-1133">Transmembrane helix</keyword>
<evidence type="ECO:0000313" key="16">
    <source>
        <dbReference type="EMBL" id="TMV08704.1"/>
    </source>
</evidence>
<dbReference type="InterPro" id="IPR000297">
    <property type="entry name" value="PPIase_PpiC"/>
</dbReference>
<feature type="domain" description="PpiC" evidence="15">
    <location>
        <begin position="246"/>
        <end position="363"/>
    </location>
</feature>
<dbReference type="Pfam" id="PF13145">
    <property type="entry name" value="Rotamase_2"/>
    <property type="match status" value="1"/>
</dbReference>
<comment type="subcellular location">
    <subcellularLocation>
        <location evidence="1">Cell inner membrane</location>
        <topology evidence="1">Single-pass type II membrane protein</topology>
        <orientation evidence="1">Periplasmic side</orientation>
    </subcellularLocation>
</comment>
<protein>
    <recommendedName>
        <fullName evidence="2">Parvulin-like PPIase</fullName>
    </recommendedName>
    <alternativeName>
        <fullName evidence="9">Peptidyl-prolyl cis-trans isomerase plp</fullName>
    </alternativeName>
    <alternativeName>
        <fullName evidence="12">Periplasmic chaperone PpiD</fullName>
    </alternativeName>
    <alternativeName>
        <fullName evidence="13">Periplasmic folding chaperone</fullName>
    </alternativeName>
    <alternativeName>
        <fullName evidence="10">Rotamase plp</fullName>
    </alternativeName>
</protein>
<dbReference type="Pfam" id="PF13624">
    <property type="entry name" value="SurA_N_3"/>
    <property type="match status" value="1"/>
</dbReference>
<evidence type="ECO:0000259" key="15">
    <source>
        <dbReference type="Pfam" id="PF13145"/>
    </source>
</evidence>
<evidence type="ECO:0000256" key="9">
    <source>
        <dbReference type="ARBA" id="ARBA00030642"/>
    </source>
</evidence>
<dbReference type="PANTHER" id="PTHR47529:SF1">
    <property type="entry name" value="PERIPLASMIC CHAPERONE PPID"/>
    <property type="match status" value="1"/>
</dbReference>
<gene>
    <name evidence="16" type="ORF">FGK63_06175</name>
</gene>
<evidence type="ECO:0000256" key="10">
    <source>
        <dbReference type="ARBA" id="ARBA00031484"/>
    </source>
</evidence>
<evidence type="ECO:0000256" key="1">
    <source>
        <dbReference type="ARBA" id="ARBA00004382"/>
    </source>
</evidence>
<dbReference type="Gene3D" id="3.10.50.40">
    <property type="match status" value="1"/>
</dbReference>
<keyword evidence="7 14" id="KW-0472">Membrane</keyword>
<organism evidence="16 17">
    <name type="scientific">Ruegeria sediminis</name>
    <dbReference type="NCBI Taxonomy" id="2583820"/>
    <lineage>
        <taxon>Bacteria</taxon>
        <taxon>Pseudomonadati</taxon>
        <taxon>Pseudomonadota</taxon>
        <taxon>Alphaproteobacteria</taxon>
        <taxon>Rhodobacterales</taxon>
        <taxon>Roseobacteraceae</taxon>
        <taxon>Ruegeria</taxon>
    </lineage>
</organism>
<dbReference type="PANTHER" id="PTHR47529">
    <property type="entry name" value="PEPTIDYL-PROLYL CIS-TRANS ISOMERASE D"/>
    <property type="match status" value="1"/>
</dbReference>
<evidence type="ECO:0000256" key="2">
    <source>
        <dbReference type="ARBA" id="ARBA00018370"/>
    </source>
</evidence>
<evidence type="ECO:0000256" key="11">
    <source>
        <dbReference type="ARBA" id="ARBA00038408"/>
    </source>
</evidence>
<evidence type="ECO:0000256" key="6">
    <source>
        <dbReference type="ARBA" id="ARBA00022989"/>
    </source>
</evidence>
<dbReference type="Gene3D" id="1.10.4030.10">
    <property type="entry name" value="Porin chaperone SurA, peptide-binding domain"/>
    <property type="match status" value="1"/>
</dbReference>
<sequence length="614" mass="67412">MAAGVKSLSKTFVWILMGLLMLGLAGFGAVNLTGTVRTVAQVGDETVTVDAYARELQREIRAIEAQTGQPLQMAQAREMGLDQMALARLIALASLDNEVARLGVSIGDENLQKEIVSIPAFQGVDGKFDRESYRFQLEQIGVSEAEFEEELRNESARTLVQGAIMAGVTMPDTMADTLADYVGARRSFTVATLSRENLDTPVAAPTDAQIQDYYDAHQDQFMLPRTKRLTYALLSPEMLLDSVDLDEDSVRRLYEQREAEFQQPERRLVERLVFANEEAAESAKAQLEVAGTTFEKLVQDRGLELRDIDLGDMTADDLGDAAEAIFAAEIGQVVGPLPSDLGPALFRVNGTLAEQITTFEDAEAELRDELAAERARRLIEAQSEDINDLLAGGATLEELANETEMELGQIDWTTDSSDGVAAYDGFRSVAEAVSADDFPEIAFLEDGSIFALRLDEELEPRPEPLESARNRVIAAWMQAETAKALQEQANRLLPQLATDGDFTATGLPFRVENGLTRTAFLEDVPNDFMVQVFEMEPGDMRVIAGPGTALIVRLDEVLPPADTEDLTQMRAAMSAQLDQALAQNIFDIYVRDAQIRAQPTLDQRALNAVQASFQ</sequence>
<dbReference type="EMBL" id="VCPD01000002">
    <property type="protein sequence ID" value="TMV08704.1"/>
    <property type="molecule type" value="Genomic_DNA"/>
</dbReference>
<proteinExistence type="inferred from homology"/>
<dbReference type="InterPro" id="IPR046357">
    <property type="entry name" value="PPIase_dom_sf"/>
</dbReference>
<dbReference type="RefSeq" id="WP_138840733.1">
    <property type="nucleotide sequence ID" value="NZ_VCPD01000002.1"/>
</dbReference>
<keyword evidence="16" id="KW-0413">Isomerase</keyword>
<keyword evidence="5 14" id="KW-0812">Transmembrane</keyword>
<evidence type="ECO:0000256" key="13">
    <source>
        <dbReference type="ARBA" id="ARBA00042775"/>
    </source>
</evidence>
<evidence type="ECO:0000256" key="5">
    <source>
        <dbReference type="ARBA" id="ARBA00022692"/>
    </source>
</evidence>
<evidence type="ECO:0000256" key="3">
    <source>
        <dbReference type="ARBA" id="ARBA00022475"/>
    </source>
</evidence>
<evidence type="ECO:0000256" key="14">
    <source>
        <dbReference type="SAM" id="Phobius"/>
    </source>
</evidence>